<dbReference type="PRINTS" id="PR00039">
    <property type="entry name" value="HTHLYSR"/>
</dbReference>
<organism evidence="6 7">
    <name type="scientific">Candidatus Cellulosilyticum pullistercoris</name>
    <dbReference type="NCBI Taxonomy" id="2838521"/>
    <lineage>
        <taxon>Bacteria</taxon>
        <taxon>Bacillati</taxon>
        <taxon>Bacillota</taxon>
        <taxon>Clostridia</taxon>
        <taxon>Lachnospirales</taxon>
        <taxon>Cellulosilyticaceae</taxon>
        <taxon>Cellulosilyticum</taxon>
    </lineage>
</organism>
<dbReference type="Proteomes" id="UP000824229">
    <property type="component" value="Unassembled WGS sequence"/>
</dbReference>
<dbReference type="Gene3D" id="3.40.190.290">
    <property type="match status" value="1"/>
</dbReference>
<evidence type="ECO:0000256" key="1">
    <source>
        <dbReference type="ARBA" id="ARBA00009437"/>
    </source>
</evidence>
<keyword evidence="3" id="KW-0238">DNA-binding</keyword>
<dbReference type="Pfam" id="PF00126">
    <property type="entry name" value="HTH_1"/>
    <property type="match status" value="1"/>
</dbReference>
<dbReference type="SUPFAM" id="SSF46785">
    <property type="entry name" value="Winged helix' DNA-binding domain"/>
    <property type="match status" value="1"/>
</dbReference>
<dbReference type="PROSITE" id="PS50931">
    <property type="entry name" value="HTH_LYSR"/>
    <property type="match status" value="1"/>
</dbReference>
<dbReference type="InterPro" id="IPR050950">
    <property type="entry name" value="HTH-type_LysR_regulators"/>
</dbReference>
<proteinExistence type="inferred from homology"/>
<accession>A0A9E2NMF5</accession>
<dbReference type="SUPFAM" id="SSF53850">
    <property type="entry name" value="Periplasmic binding protein-like II"/>
    <property type="match status" value="1"/>
</dbReference>
<name>A0A9E2NMF5_9FIRM</name>
<sequence length="295" mass="34080">MNFEQLKFFVEVYNQKCFSYAAEKLSISQSSLSKQIKSLEVEIGILLFDTTNKRNFVITEAGHDFYHYARKLLMEYDEMRSSMKKYLSLEKGHVSIASIPIKAQYGVVPRLTRFINDHPHININFMEEDSDSIINEIHNNKIDLGILYDSPKLDAIANTFPLDQDEFVAVIPQGHHLFNEDKINLSDLRNDQFILLKAGTDIYYAVIDLCQRNGFTPQARFHYSRTTTIIHMMEETKCVSILLKEIVKPMLNDNMKMIPLTDTTKLKLVLAIPKGRSLKPSTVILKNYMLKPDHI</sequence>
<evidence type="ECO:0000313" key="7">
    <source>
        <dbReference type="Proteomes" id="UP000824229"/>
    </source>
</evidence>
<dbReference type="InterPro" id="IPR036388">
    <property type="entry name" value="WH-like_DNA-bd_sf"/>
</dbReference>
<dbReference type="Pfam" id="PF03466">
    <property type="entry name" value="LysR_substrate"/>
    <property type="match status" value="1"/>
</dbReference>
<dbReference type="InterPro" id="IPR005119">
    <property type="entry name" value="LysR_subst-bd"/>
</dbReference>
<dbReference type="FunFam" id="1.10.10.10:FF:000001">
    <property type="entry name" value="LysR family transcriptional regulator"/>
    <property type="match status" value="1"/>
</dbReference>
<reference evidence="6" key="1">
    <citation type="journal article" date="2021" name="PeerJ">
        <title>Extensive microbial diversity within the chicken gut microbiome revealed by metagenomics and culture.</title>
        <authorList>
            <person name="Gilroy R."/>
            <person name="Ravi A."/>
            <person name="Getino M."/>
            <person name="Pursley I."/>
            <person name="Horton D.L."/>
            <person name="Alikhan N.F."/>
            <person name="Baker D."/>
            <person name="Gharbi K."/>
            <person name="Hall N."/>
            <person name="Watson M."/>
            <person name="Adriaenssens E.M."/>
            <person name="Foster-Nyarko E."/>
            <person name="Jarju S."/>
            <person name="Secka A."/>
            <person name="Antonio M."/>
            <person name="Oren A."/>
            <person name="Chaudhuri R.R."/>
            <person name="La Ragione R."/>
            <person name="Hildebrand F."/>
            <person name="Pallen M.J."/>
        </authorList>
    </citation>
    <scope>NUCLEOTIDE SEQUENCE</scope>
    <source>
        <strain evidence="6">B5-657</strain>
    </source>
</reference>
<keyword evidence="2" id="KW-0805">Transcription regulation</keyword>
<evidence type="ECO:0000259" key="5">
    <source>
        <dbReference type="PROSITE" id="PS50931"/>
    </source>
</evidence>
<comment type="similarity">
    <text evidence="1">Belongs to the LysR transcriptional regulatory family.</text>
</comment>
<dbReference type="InterPro" id="IPR036390">
    <property type="entry name" value="WH_DNA-bd_sf"/>
</dbReference>
<evidence type="ECO:0000256" key="2">
    <source>
        <dbReference type="ARBA" id="ARBA00023015"/>
    </source>
</evidence>
<dbReference type="GO" id="GO:0003700">
    <property type="term" value="F:DNA-binding transcription factor activity"/>
    <property type="evidence" value="ECO:0007669"/>
    <property type="project" value="InterPro"/>
</dbReference>
<protein>
    <submittedName>
        <fullName evidence="6">LysR family transcriptional regulator</fullName>
    </submittedName>
</protein>
<evidence type="ECO:0000313" key="6">
    <source>
        <dbReference type="EMBL" id="MBU3803358.1"/>
    </source>
</evidence>
<dbReference type="PANTHER" id="PTHR30419:SF8">
    <property type="entry name" value="NITROGEN ASSIMILATION TRANSCRIPTIONAL ACTIVATOR-RELATED"/>
    <property type="match status" value="1"/>
</dbReference>
<dbReference type="EMBL" id="JAHLFQ010000022">
    <property type="protein sequence ID" value="MBU3803358.1"/>
    <property type="molecule type" value="Genomic_DNA"/>
</dbReference>
<keyword evidence="4" id="KW-0804">Transcription</keyword>
<gene>
    <name evidence="6" type="ORF">H9872_01175</name>
</gene>
<dbReference type="InterPro" id="IPR000847">
    <property type="entry name" value="LysR_HTH_N"/>
</dbReference>
<comment type="caution">
    <text evidence="6">The sequence shown here is derived from an EMBL/GenBank/DDBJ whole genome shotgun (WGS) entry which is preliminary data.</text>
</comment>
<dbReference type="CDD" id="cd05466">
    <property type="entry name" value="PBP2_LTTR_substrate"/>
    <property type="match status" value="1"/>
</dbReference>
<dbReference type="PANTHER" id="PTHR30419">
    <property type="entry name" value="HTH-TYPE TRANSCRIPTIONAL REGULATOR YBHD"/>
    <property type="match status" value="1"/>
</dbReference>
<dbReference type="AlphaFoldDB" id="A0A9E2NMF5"/>
<dbReference type="GO" id="GO:0005829">
    <property type="term" value="C:cytosol"/>
    <property type="evidence" value="ECO:0007669"/>
    <property type="project" value="TreeGrafter"/>
</dbReference>
<feature type="domain" description="HTH lysR-type" evidence="5">
    <location>
        <begin position="1"/>
        <end position="59"/>
    </location>
</feature>
<reference evidence="6" key="2">
    <citation type="submission" date="2021-04" db="EMBL/GenBank/DDBJ databases">
        <authorList>
            <person name="Gilroy R."/>
        </authorList>
    </citation>
    <scope>NUCLEOTIDE SEQUENCE</scope>
    <source>
        <strain evidence="6">B5-657</strain>
    </source>
</reference>
<dbReference type="GO" id="GO:0003677">
    <property type="term" value="F:DNA binding"/>
    <property type="evidence" value="ECO:0007669"/>
    <property type="project" value="UniProtKB-KW"/>
</dbReference>
<evidence type="ECO:0000256" key="3">
    <source>
        <dbReference type="ARBA" id="ARBA00023125"/>
    </source>
</evidence>
<dbReference type="Gene3D" id="1.10.10.10">
    <property type="entry name" value="Winged helix-like DNA-binding domain superfamily/Winged helix DNA-binding domain"/>
    <property type="match status" value="1"/>
</dbReference>
<evidence type="ECO:0000256" key="4">
    <source>
        <dbReference type="ARBA" id="ARBA00023163"/>
    </source>
</evidence>